<feature type="transmembrane region" description="Helical" evidence="7">
    <location>
        <begin position="404"/>
        <end position="423"/>
    </location>
</feature>
<evidence type="ECO:0000256" key="7">
    <source>
        <dbReference type="SAM" id="Phobius"/>
    </source>
</evidence>
<dbReference type="InterPro" id="IPR013936">
    <property type="entry name" value="CRT-like"/>
</dbReference>
<organism evidence="8 9">
    <name type="scientific">Symbiodinium microadriaticum</name>
    <name type="common">Dinoflagellate</name>
    <name type="synonym">Zooxanthella microadriatica</name>
    <dbReference type="NCBI Taxonomy" id="2951"/>
    <lineage>
        <taxon>Eukaryota</taxon>
        <taxon>Sar</taxon>
        <taxon>Alveolata</taxon>
        <taxon>Dinophyceae</taxon>
        <taxon>Suessiales</taxon>
        <taxon>Symbiodiniaceae</taxon>
        <taxon>Symbiodinium</taxon>
    </lineage>
</organism>
<comment type="caution">
    <text evidence="8">The sequence shown here is derived from an EMBL/GenBank/DDBJ whole genome shotgun (WGS) entry which is preliminary data.</text>
</comment>
<protein>
    <submittedName>
        <fullName evidence="8">Crt-like 1</fullName>
    </submittedName>
</protein>
<dbReference type="OMA" id="FAYIIPM"/>
<keyword evidence="5 7" id="KW-1133">Transmembrane helix</keyword>
<feature type="transmembrane region" description="Helical" evidence="7">
    <location>
        <begin position="217"/>
        <end position="236"/>
    </location>
</feature>
<feature type="transmembrane region" description="Helical" evidence="7">
    <location>
        <begin position="72"/>
        <end position="92"/>
    </location>
</feature>
<dbReference type="GO" id="GO:0016020">
    <property type="term" value="C:membrane"/>
    <property type="evidence" value="ECO:0007669"/>
    <property type="project" value="UniProtKB-SubCell"/>
</dbReference>
<evidence type="ECO:0000313" key="8">
    <source>
        <dbReference type="EMBL" id="OLP75964.1"/>
    </source>
</evidence>
<feature type="transmembrane region" description="Helical" evidence="7">
    <location>
        <begin position="242"/>
        <end position="260"/>
    </location>
</feature>
<evidence type="ECO:0000256" key="4">
    <source>
        <dbReference type="ARBA" id="ARBA00022692"/>
    </source>
</evidence>
<dbReference type="PANTHER" id="PTHR31326">
    <property type="entry name" value="PROTEIN CLT2, CHLOROPLASTIC"/>
    <property type="match status" value="1"/>
</dbReference>
<dbReference type="AlphaFoldDB" id="A0A1Q9BZ66"/>
<evidence type="ECO:0000256" key="6">
    <source>
        <dbReference type="ARBA" id="ARBA00023136"/>
    </source>
</evidence>
<keyword evidence="6 7" id="KW-0472">Membrane</keyword>
<feature type="transmembrane region" description="Helical" evidence="7">
    <location>
        <begin position="343"/>
        <end position="364"/>
    </location>
</feature>
<comment type="subcellular location">
    <subcellularLocation>
        <location evidence="1">Membrane</location>
        <topology evidence="1">Multi-pass membrane protein</topology>
    </subcellularLocation>
</comment>
<dbReference type="OrthoDB" id="416555at2759"/>
<name>A0A1Q9BZ66_SYMMI</name>
<dbReference type="EMBL" id="LSRX01002193">
    <property type="protein sequence ID" value="OLP75964.1"/>
    <property type="molecule type" value="Genomic_DNA"/>
</dbReference>
<dbReference type="Proteomes" id="UP000186817">
    <property type="component" value="Unassembled WGS sequence"/>
</dbReference>
<reference evidence="8 9" key="1">
    <citation type="submission" date="2016-02" db="EMBL/GenBank/DDBJ databases">
        <title>Genome analysis of coral dinoflagellate symbionts highlights evolutionary adaptations to a symbiotic lifestyle.</title>
        <authorList>
            <person name="Aranda M."/>
            <person name="Li Y."/>
            <person name="Liew Y.J."/>
            <person name="Baumgarten S."/>
            <person name="Simakov O."/>
            <person name="Wilson M."/>
            <person name="Piel J."/>
            <person name="Ashoor H."/>
            <person name="Bougouffa S."/>
            <person name="Bajic V.B."/>
            <person name="Ryu T."/>
            <person name="Ravasi T."/>
            <person name="Bayer T."/>
            <person name="Micklem G."/>
            <person name="Kim H."/>
            <person name="Bhak J."/>
            <person name="Lajeunesse T.C."/>
            <person name="Voolstra C.R."/>
        </authorList>
    </citation>
    <scope>NUCLEOTIDE SEQUENCE [LARGE SCALE GENOMIC DNA]</scope>
    <source>
        <strain evidence="8 9">CCMP2467</strain>
    </source>
</reference>
<comment type="similarity">
    <text evidence="2">Belongs to the CRT-like transporter family.</text>
</comment>
<feature type="transmembrane region" description="Helical" evidence="7">
    <location>
        <begin position="280"/>
        <end position="301"/>
    </location>
</feature>
<gene>
    <name evidence="8" type="primary">crtp1</name>
    <name evidence="8" type="ORF">AK812_SmicGene44167</name>
</gene>
<feature type="transmembrane region" description="Helical" evidence="7">
    <location>
        <begin position="104"/>
        <end position="132"/>
    </location>
</feature>
<evidence type="ECO:0000313" key="9">
    <source>
        <dbReference type="Proteomes" id="UP000186817"/>
    </source>
</evidence>
<dbReference type="Pfam" id="PF08627">
    <property type="entry name" value="CRT-like"/>
    <property type="match status" value="1"/>
</dbReference>
<sequence>MLPVFSTARVTRCPMTVHSRLLFTGSLGKPLMDDRSSCDAHASQPRGMEVAIDESSPSTQSEGSKKPGHASFFLQVSLLVAVVVFGCANNIAKQIAAQPLKRYTYMLGLSTAVAYVPLYWFILTLLLLVGVVPKSQLRFVWQRGAEGDGVASATPAVALLFVSALGDSLGDTIGAICTPHVSGPLHSLLSNCTPIFIAVLSMCLLQERYSLMQSLALLGVFAAVVTGLLPALEGLSATTEPVFAVILGGSCIFNAVAFVLKELVFTRYKKRQDVESTAGLNIFVMNAHLALFQLPLTILLIPLNVLLKQTHGEGIGAYTREALDCVFGGRAESCGEDSNHGELAGRCVGIYVIFNVLWNMAVLMSVKHSGALATFIALKAIFPVSMVLFAYVDWPLLGPTELSGLVWLSILLLLPSIAAYQYATQLQVQRALRQPSRGLCCWPLGQRSPAARG</sequence>
<feature type="transmembrane region" description="Helical" evidence="7">
    <location>
        <begin position="371"/>
        <end position="392"/>
    </location>
</feature>
<keyword evidence="4 7" id="KW-0812">Transmembrane</keyword>
<proteinExistence type="inferred from homology"/>
<evidence type="ECO:0000256" key="5">
    <source>
        <dbReference type="ARBA" id="ARBA00022989"/>
    </source>
</evidence>
<evidence type="ECO:0000256" key="1">
    <source>
        <dbReference type="ARBA" id="ARBA00004141"/>
    </source>
</evidence>
<evidence type="ECO:0000256" key="2">
    <source>
        <dbReference type="ARBA" id="ARBA00006690"/>
    </source>
</evidence>
<keyword evidence="9" id="KW-1185">Reference proteome</keyword>
<keyword evidence="3" id="KW-0813">Transport</keyword>
<accession>A0A1Q9BZ66</accession>
<evidence type="ECO:0000256" key="3">
    <source>
        <dbReference type="ARBA" id="ARBA00022448"/>
    </source>
</evidence>
<dbReference type="PANTHER" id="PTHR31326:SF1">
    <property type="entry name" value="PROTEIN CLT2, CHLOROPLASTIC"/>
    <property type="match status" value="1"/>
</dbReference>